<keyword evidence="8" id="KW-1185">Reference proteome</keyword>
<evidence type="ECO:0000313" key="8">
    <source>
        <dbReference type="Proteomes" id="UP000198736"/>
    </source>
</evidence>
<dbReference type="Pfam" id="PF13186">
    <property type="entry name" value="SPASM"/>
    <property type="match status" value="1"/>
</dbReference>
<dbReference type="GO" id="GO:0051536">
    <property type="term" value="F:iron-sulfur cluster binding"/>
    <property type="evidence" value="ECO:0007669"/>
    <property type="project" value="UniProtKB-KW"/>
</dbReference>
<dbReference type="SFLD" id="SFLDG01067">
    <property type="entry name" value="SPASM/twitch_domain_containing"/>
    <property type="match status" value="1"/>
</dbReference>
<dbReference type="RefSeq" id="WP_090897541.1">
    <property type="nucleotide sequence ID" value="NZ_CZPZ01000013.1"/>
</dbReference>
<proteinExistence type="predicted"/>
<dbReference type="CDD" id="cd21109">
    <property type="entry name" value="SPASM"/>
    <property type="match status" value="1"/>
</dbReference>
<dbReference type="InterPro" id="IPR006638">
    <property type="entry name" value="Elp3/MiaA/NifB-like_rSAM"/>
</dbReference>
<dbReference type="CDD" id="cd01335">
    <property type="entry name" value="Radical_SAM"/>
    <property type="match status" value="1"/>
</dbReference>
<dbReference type="GO" id="GO:0003824">
    <property type="term" value="F:catalytic activity"/>
    <property type="evidence" value="ECO:0007669"/>
    <property type="project" value="InterPro"/>
</dbReference>
<evidence type="ECO:0000256" key="4">
    <source>
        <dbReference type="ARBA" id="ARBA00023004"/>
    </source>
</evidence>
<dbReference type="InterPro" id="IPR058240">
    <property type="entry name" value="rSAM_sf"/>
</dbReference>
<sequence>MTKAATPTYCAYPWQQMIVDLTGEVVPCCFWSGYGNVGKPLGNTNLASIDEIWNSSEYQALRRANASGNLEGHPCNQCTAYGWANGNYPPFSSPIPWRHESGHCYLVEIPESFAKLAGESLHEAELLEDGVPLPFPKSLHDDIRNLGKGLYSVWGHSLYFSTSDNSDPSDNGRSYELKVPRGRIKLQGLVVDSLSGQNILKAWEEYREGVEVMSAKPTMISLISTADCNIDCPGCSQNMVRLVRVQHRAETVPDILAHVRYLYQFIWHGGEPYLIKRFRQFVDEFRTDDNPNLAFGFTSNGTMLNSKELNKLRKFPRINASISVDSFNKEMFEKIRKGADYDTVLSNVLRAVATYDAPDRVFSVGMIVCKSNFRELPENLTFAIEHDIGLNLSPVVIYPVTEQLNVFENCRLQTQGWQEALDHARRIMQQAVTEKRPSVRRVDATGMLAELQSILDRAQQRYHRCTALEFIVADPNHSLSRMIRPGIVLYHAQTNEVPAYCELASGAGSYAVQVPYGYSPQSLYWVLVHNLMELTGRVAEGWFEPIDESFITAKFEDKPVKPVCLSIPKFAAVDRPRNTMFANYGETTPNGLRVKTAEDVTLAYNSMTVEERLHGRGLAIHTYRQHMYLAAARLTSRIRRFLSESR</sequence>
<evidence type="ECO:0000313" key="7">
    <source>
        <dbReference type="EMBL" id="CUS36092.1"/>
    </source>
</evidence>
<evidence type="ECO:0000256" key="2">
    <source>
        <dbReference type="ARBA" id="ARBA00022691"/>
    </source>
</evidence>
<evidence type="ECO:0000256" key="5">
    <source>
        <dbReference type="ARBA" id="ARBA00023014"/>
    </source>
</evidence>
<comment type="cofactor">
    <cofactor evidence="1">
        <name>[4Fe-4S] cluster</name>
        <dbReference type="ChEBI" id="CHEBI:49883"/>
    </cofactor>
</comment>
<name>A0A0S4LEQ1_9BACT</name>
<keyword evidence="3" id="KW-0479">Metal-binding</keyword>
<dbReference type="SMART" id="SM00729">
    <property type="entry name" value="Elp3"/>
    <property type="match status" value="1"/>
</dbReference>
<dbReference type="GO" id="GO:0046872">
    <property type="term" value="F:metal ion binding"/>
    <property type="evidence" value="ECO:0007669"/>
    <property type="project" value="UniProtKB-KW"/>
</dbReference>
<dbReference type="SUPFAM" id="SSF102114">
    <property type="entry name" value="Radical SAM enzymes"/>
    <property type="match status" value="2"/>
</dbReference>
<evidence type="ECO:0000256" key="1">
    <source>
        <dbReference type="ARBA" id="ARBA00001966"/>
    </source>
</evidence>
<keyword evidence="4" id="KW-0408">Iron</keyword>
<organism evidence="7 8">
    <name type="scientific">Candidatus Nitrospira nitrificans</name>
    <dbReference type="NCBI Taxonomy" id="1742973"/>
    <lineage>
        <taxon>Bacteria</taxon>
        <taxon>Pseudomonadati</taxon>
        <taxon>Nitrospirota</taxon>
        <taxon>Nitrospiria</taxon>
        <taxon>Nitrospirales</taxon>
        <taxon>Nitrospiraceae</taxon>
        <taxon>Nitrospira</taxon>
    </lineage>
</organism>
<feature type="domain" description="Radical SAM core" evidence="6">
    <location>
        <begin position="214"/>
        <end position="431"/>
    </location>
</feature>
<evidence type="ECO:0000256" key="3">
    <source>
        <dbReference type="ARBA" id="ARBA00022723"/>
    </source>
</evidence>
<protein>
    <recommendedName>
        <fullName evidence="6">Radical SAM core domain-containing protein</fullName>
    </recommendedName>
</protein>
<dbReference type="PANTHER" id="PTHR11228:SF7">
    <property type="entry name" value="PQQA PEPTIDE CYCLASE"/>
    <property type="match status" value="1"/>
</dbReference>
<dbReference type="STRING" id="1742973.COMA2_200056"/>
<dbReference type="Proteomes" id="UP000198736">
    <property type="component" value="Unassembled WGS sequence"/>
</dbReference>
<dbReference type="InterPro" id="IPR050377">
    <property type="entry name" value="Radical_SAM_PqqE_MftC-like"/>
</dbReference>
<dbReference type="SFLD" id="SFLDS00029">
    <property type="entry name" value="Radical_SAM"/>
    <property type="match status" value="1"/>
</dbReference>
<dbReference type="InterPro" id="IPR023885">
    <property type="entry name" value="4Fe4S-binding_SPASM_dom"/>
</dbReference>
<dbReference type="PROSITE" id="PS51918">
    <property type="entry name" value="RADICAL_SAM"/>
    <property type="match status" value="1"/>
</dbReference>
<dbReference type="AlphaFoldDB" id="A0A0S4LEQ1"/>
<gene>
    <name evidence="7" type="ORF">COMA2_200056</name>
</gene>
<dbReference type="InterPro" id="IPR013785">
    <property type="entry name" value="Aldolase_TIM"/>
</dbReference>
<dbReference type="InterPro" id="IPR007197">
    <property type="entry name" value="rSAM"/>
</dbReference>
<dbReference type="OrthoDB" id="9810775at2"/>
<evidence type="ECO:0000259" key="6">
    <source>
        <dbReference type="PROSITE" id="PS51918"/>
    </source>
</evidence>
<dbReference type="Gene3D" id="3.20.20.70">
    <property type="entry name" value="Aldolase class I"/>
    <property type="match status" value="2"/>
</dbReference>
<accession>A0A0S4LEQ1</accession>
<keyword evidence="2" id="KW-0949">S-adenosyl-L-methionine</keyword>
<dbReference type="Pfam" id="PF04055">
    <property type="entry name" value="Radical_SAM"/>
    <property type="match status" value="1"/>
</dbReference>
<keyword evidence="5" id="KW-0411">Iron-sulfur</keyword>
<dbReference type="PANTHER" id="PTHR11228">
    <property type="entry name" value="RADICAL SAM DOMAIN PROTEIN"/>
    <property type="match status" value="1"/>
</dbReference>
<reference evidence="8" key="1">
    <citation type="submission" date="2015-10" db="EMBL/GenBank/DDBJ databases">
        <authorList>
            <person name="Luecker S."/>
            <person name="Luecker S."/>
        </authorList>
    </citation>
    <scope>NUCLEOTIDE SEQUENCE [LARGE SCALE GENOMIC DNA]</scope>
</reference>
<dbReference type="EMBL" id="CZPZ01000013">
    <property type="protein sequence ID" value="CUS36092.1"/>
    <property type="molecule type" value="Genomic_DNA"/>
</dbReference>